<dbReference type="NCBIfam" id="TIGR01591">
    <property type="entry name" value="Fdh-alpha"/>
    <property type="match status" value="1"/>
</dbReference>
<dbReference type="InterPro" id="IPR036010">
    <property type="entry name" value="2Fe-2S_ferredoxin-like_sf"/>
</dbReference>
<keyword evidence="2" id="KW-0004">4Fe-4S</keyword>
<dbReference type="InterPro" id="IPR017896">
    <property type="entry name" value="4Fe4S_Fe-S-bd"/>
</dbReference>
<dbReference type="SUPFAM" id="SSF53706">
    <property type="entry name" value="Formate dehydrogenase/DMSO reductase, domains 1-3"/>
    <property type="match status" value="1"/>
</dbReference>
<feature type="domain" description="4Fe-4S His(Cys)3-ligated-type" evidence="12">
    <location>
        <begin position="80"/>
        <end position="119"/>
    </location>
</feature>
<proteinExistence type="inferred from homology"/>
<dbReference type="Gene3D" id="3.30.70.20">
    <property type="match status" value="1"/>
</dbReference>
<dbReference type="SUPFAM" id="SSF54862">
    <property type="entry name" value="4Fe-4S ferredoxins"/>
    <property type="match status" value="1"/>
</dbReference>
<dbReference type="InterPro" id="IPR019574">
    <property type="entry name" value="NADH_UbQ_OxRdtase_Gsu_4Fe4S-bd"/>
</dbReference>
<dbReference type="Gene3D" id="3.10.20.740">
    <property type="match status" value="1"/>
</dbReference>
<dbReference type="Pfam" id="PF10588">
    <property type="entry name" value="NADH-G_4Fe-4S_3"/>
    <property type="match status" value="1"/>
</dbReference>
<evidence type="ECO:0000313" key="13">
    <source>
        <dbReference type="EMBL" id="CAA61208.1"/>
    </source>
</evidence>
<keyword evidence="3" id="KW-0001">2Fe-2S</keyword>
<dbReference type="CDD" id="cd00207">
    <property type="entry name" value="fer2"/>
    <property type="match status" value="1"/>
</dbReference>
<dbReference type="GO" id="GO:0008863">
    <property type="term" value="F:formate dehydrogenase (NAD+) activity"/>
    <property type="evidence" value="ECO:0007669"/>
    <property type="project" value="InterPro"/>
</dbReference>
<feature type="domain" description="4Fe-4S ferredoxin-type" evidence="10">
    <location>
        <begin position="185"/>
        <end position="213"/>
    </location>
</feature>
<dbReference type="Pfam" id="PF13510">
    <property type="entry name" value="Fer2_4"/>
    <property type="match status" value="1"/>
</dbReference>
<dbReference type="Gene3D" id="3.40.50.740">
    <property type="match status" value="1"/>
</dbReference>
<dbReference type="PROSITE" id="PS00198">
    <property type="entry name" value="4FE4S_FER_1"/>
    <property type="match status" value="1"/>
</dbReference>
<dbReference type="EMBL" id="X87969">
    <property type="protein sequence ID" value="CAA61208.1"/>
    <property type="molecule type" value="Genomic_DNA"/>
</dbReference>
<keyword evidence="4" id="KW-0479">Metal-binding</keyword>
<dbReference type="GO" id="GO:0043546">
    <property type="term" value="F:molybdopterin cofactor binding"/>
    <property type="evidence" value="ECO:0007669"/>
    <property type="project" value="InterPro"/>
</dbReference>
<dbReference type="SUPFAM" id="SSF50692">
    <property type="entry name" value="ADC-like"/>
    <property type="match status" value="1"/>
</dbReference>
<evidence type="ECO:0000256" key="1">
    <source>
        <dbReference type="ARBA" id="ARBA00007023"/>
    </source>
</evidence>
<feature type="domain" description="4Fe-4S Mo/W bis-MGD-type" evidence="11">
    <location>
        <begin position="216"/>
        <end position="272"/>
    </location>
</feature>
<dbReference type="InterPro" id="IPR050123">
    <property type="entry name" value="Prok_molybdopt-oxidoreductase"/>
</dbReference>
<dbReference type="PROSITE" id="PS51669">
    <property type="entry name" value="4FE4S_MOW_BIS_MGD"/>
    <property type="match status" value="1"/>
</dbReference>
<dbReference type="SUPFAM" id="SSF54292">
    <property type="entry name" value="2Fe-2S ferredoxin-like"/>
    <property type="match status" value="1"/>
</dbReference>
<dbReference type="Pfam" id="PF00384">
    <property type="entry name" value="Molybdopterin"/>
    <property type="match status" value="1"/>
</dbReference>
<evidence type="ECO:0000256" key="2">
    <source>
        <dbReference type="ARBA" id="ARBA00022485"/>
    </source>
</evidence>
<dbReference type="FunFam" id="3.30.70.20:FF:000035">
    <property type="entry name" value="Iron hydrogenase 1"/>
    <property type="match status" value="1"/>
</dbReference>
<dbReference type="GO" id="GO:0015942">
    <property type="term" value="P:formate metabolic process"/>
    <property type="evidence" value="ECO:0007669"/>
    <property type="project" value="InterPro"/>
</dbReference>
<dbReference type="InterPro" id="IPR006655">
    <property type="entry name" value="Mopterin_OxRdtase_prok_CS"/>
</dbReference>
<feature type="domain" description="4Fe-4S ferredoxin-type" evidence="10">
    <location>
        <begin position="142"/>
        <end position="172"/>
    </location>
</feature>
<dbReference type="PROSITE" id="PS51379">
    <property type="entry name" value="4FE4S_FER_2"/>
    <property type="match status" value="2"/>
</dbReference>
<dbReference type="Gene3D" id="2.20.25.90">
    <property type="entry name" value="ADC-like domains"/>
    <property type="match status" value="1"/>
</dbReference>
<dbReference type="InterPro" id="IPR006656">
    <property type="entry name" value="Mopterin_OxRdtase"/>
</dbReference>
<dbReference type="Pfam" id="PF01568">
    <property type="entry name" value="Molydop_binding"/>
    <property type="match status" value="1"/>
</dbReference>
<dbReference type="GO" id="GO:0051537">
    <property type="term" value="F:2 iron, 2 sulfur cluster binding"/>
    <property type="evidence" value="ECO:0007669"/>
    <property type="project" value="UniProtKB-KW"/>
</dbReference>
<name>Q50743_METTF</name>
<dbReference type="PROSITE" id="PS51839">
    <property type="entry name" value="4FE4S_HC3"/>
    <property type="match status" value="1"/>
</dbReference>
<dbReference type="Pfam" id="PF12838">
    <property type="entry name" value="Fer4_7"/>
    <property type="match status" value="1"/>
</dbReference>
<dbReference type="InterPro" id="IPR001041">
    <property type="entry name" value="2Fe-2S_ferredoxin-type"/>
</dbReference>
<dbReference type="AlphaFoldDB" id="Q50743"/>
<dbReference type="GO" id="GO:0003954">
    <property type="term" value="F:NADH dehydrogenase activity"/>
    <property type="evidence" value="ECO:0007669"/>
    <property type="project" value="TreeGrafter"/>
</dbReference>
<dbReference type="SMART" id="SM00929">
    <property type="entry name" value="NADH-G_4Fe-4S_3"/>
    <property type="match status" value="1"/>
</dbReference>
<dbReference type="PIRSF" id="PIRSF036643">
    <property type="entry name" value="FDH_alpha"/>
    <property type="match status" value="1"/>
</dbReference>
<dbReference type="CDD" id="cd02753">
    <property type="entry name" value="MopB_Formate-Dh-H"/>
    <property type="match status" value="1"/>
</dbReference>
<evidence type="ECO:0000256" key="7">
    <source>
        <dbReference type="ARBA" id="ARBA00023004"/>
    </source>
</evidence>
<protein>
    <submittedName>
        <fullName evidence="13">Putative alpha subunit of formate dehydrogenease</fullName>
    </submittedName>
</protein>
<evidence type="ECO:0000259" key="11">
    <source>
        <dbReference type="PROSITE" id="PS51669"/>
    </source>
</evidence>
<organism evidence="13">
    <name type="scientific">Methanothermobacter thermautotrophicus</name>
    <name type="common">Methanobacterium thermoformicicum</name>
    <dbReference type="NCBI Taxonomy" id="145262"/>
    <lineage>
        <taxon>Archaea</taxon>
        <taxon>Methanobacteriati</taxon>
        <taxon>Methanobacteriota</taxon>
        <taxon>Methanomada group</taxon>
        <taxon>Methanobacteria</taxon>
        <taxon>Methanobacteriales</taxon>
        <taxon>Methanobacteriaceae</taxon>
        <taxon>Methanothermobacter</taxon>
    </lineage>
</organism>
<dbReference type="InterPro" id="IPR006478">
    <property type="entry name" value="Formate_DH_asu"/>
</dbReference>
<dbReference type="InterPro" id="IPR041924">
    <property type="entry name" value="Formate_Dh-H_N"/>
</dbReference>
<evidence type="ECO:0000256" key="3">
    <source>
        <dbReference type="ARBA" id="ARBA00022714"/>
    </source>
</evidence>
<dbReference type="Pfam" id="PF04879">
    <property type="entry name" value="Molybdop_Fe4S4"/>
    <property type="match status" value="1"/>
</dbReference>
<dbReference type="PROSITE" id="PS51085">
    <property type="entry name" value="2FE2S_FER_2"/>
    <property type="match status" value="1"/>
</dbReference>
<gene>
    <name evidence="13" type="primary">flpF</name>
</gene>
<evidence type="ECO:0000259" key="10">
    <source>
        <dbReference type="PROSITE" id="PS51379"/>
    </source>
</evidence>
<dbReference type="GO" id="GO:0022904">
    <property type="term" value="P:respiratory electron transport chain"/>
    <property type="evidence" value="ECO:0007669"/>
    <property type="project" value="TreeGrafter"/>
</dbReference>
<dbReference type="InterPro" id="IPR017900">
    <property type="entry name" value="4Fe4S_Fe_S_CS"/>
</dbReference>
<dbReference type="PROSITE" id="PS00490">
    <property type="entry name" value="MOLYBDOPTERIN_PROK_2"/>
    <property type="match status" value="1"/>
</dbReference>
<evidence type="ECO:0000256" key="5">
    <source>
        <dbReference type="ARBA" id="ARBA00022737"/>
    </source>
</evidence>
<dbReference type="PANTHER" id="PTHR43105">
    <property type="entry name" value="RESPIRATORY NITRATE REDUCTASE"/>
    <property type="match status" value="1"/>
</dbReference>
<dbReference type="GO" id="GO:0046872">
    <property type="term" value="F:metal ion binding"/>
    <property type="evidence" value="ECO:0007669"/>
    <property type="project" value="UniProtKB-KW"/>
</dbReference>
<dbReference type="PANTHER" id="PTHR43105:SF14">
    <property type="entry name" value="FORMATE DEHYDROGENASE H"/>
    <property type="match status" value="1"/>
</dbReference>
<feature type="domain" description="2Fe-2S ferredoxin-type" evidence="9">
    <location>
        <begin position="3"/>
        <end position="81"/>
    </location>
</feature>
<dbReference type="InterPro" id="IPR041925">
    <property type="entry name" value="CT_Formate-Dh_H"/>
</dbReference>
<dbReference type="Gene3D" id="3.40.228.10">
    <property type="entry name" value="Dimethylsulfoxide Reductase, domain 2"/>
    <property type="match status" value="1"/>
</dbReference>
<sequence length="887" mass="97153">MKGTVKFRIDGREVEAARGMTVLEAALANGIYIPNLCFREGIEPFGGCRLCLVENNEGRLVTACETPAEDGSEFISESERINRIRRTTLSLIIADHSRDCLACPASGDCRLQELSSYLNVSDGDLERLRPELSGIDVDESNPFFLRNHDKCILCGICVRVCRGLGAEAVDFAYRGHDTRIATFMDRDILDSSCVSCGECVEACPVGALLPRTERPSTEVRTVCPYCGAGCEIYLGVRGNRVVSSRGVPDSPVNQGRLCVKGRFALKFVNSPERLKKPLIKVDGEFVEVEWDEAISVVAERLSEYTGEEFAAVASAKCTNEENYLLQKFTRAVMGSGNIDHCARLCHAPSLTGLRMSLGSGAMTNSISELGAAGCILAVGTNPTETHPVTSYRVIRALRSRARLVVVDPRKTRLSELADIHLQNRPGSDIPLLMAMCRFILEEGLHDSEFIDSRTEKFEDFRDAVMALDLDEVERITGVNVKDIRRAAIMYASNSPASIIYSMGITQHVNGTGNVLALSNLALLTGNIGIKSAGINPLRGQNNVQGACDMGALPDLLPGYQGIGEAAGKFSEKWGSPIPPAGLTLPEMFDAARDGKIRCMYIMGENPLLSEPDIERTREALEGLEFLVVQDICLTETAELADVVLPAASFAEKDGTFTNTERRVQLLRKALDAPGDALPDWQIISMIAGRMGREDFDYESASRIFDEIRELVPSYAGISHERLKSGGIQWPCTSEEDAGTGYLHSEEFPTPTGRASFLLPDYQFRGVPEEYPLVLVTGRNLYQYHTRSMTARVEELESFSDHEELLMNPADASSMGIREGDTVEVTSERGSLRVRAGVTDEVMEGVVFMTFHFADAPANVLTGGDRDPFSGMPGLKFTPVRVCRVQLR</sequence>
<dbReference type="InterPro" id="IPR006963">
    <property type="entry name" value="Mopterin_OxRdtase_4Fe-4S_dom"/>
</dbReference>
<dbReference type="SMART" id="SM00926">
    <property type="entry name" value="Molybdop_Fe4S4"/>
    <property type="match status" value="1"/>
</dbReference>
<evidence type="ECO:0000259" key="12">
    <source>
        <dbReference type="PROSITE" id="PS51839"/>
    </source>
</evidence>
<evidence type="ECO:0000259" key="9">
    <source>
        <dbReference type="PROSITE" id="PS51085"/>
    </source>
</evidence>
<comment type="similarity">
    <text evidence="1">In the C-terminal section; belongs to the prokaryotic molybdopterin-containing oxidoreductase family.</text>
</comment>
<evidence type="ECO:0000256" key="8">
    <source>
        <dbReference type="ARBA" id="ARBA00023014"/>
    </source>
</evidence>
<reference evidence="13" key="1">
    <citation type="journal article" date="1995" name="Eur. J. Biochem.">
        <title>The tungsten formylmethanofuran dehydrogenase from Methanobacterium thermoautotrophicum contains sequence motifs characteristic for enzymes containing molybdopterin dinucleotide.</title>
        <authorList>
            <person name="Hochheimer A."/>
            <person name="Schmitz R.A."/>
            <person name="Thauer R.K."/>
            <person name="Hedderich R."/>
        </authorList>
    </citation>
    <scope>NUCLEOTIDE SEQUENCE</scope>
    <source>
        <strain evidence="13">Marburg/DSM 2133</strain>
    </source>
</reference>
<dbReference type="InterPro" id="IPR009010">
    <property type="entry name" value="Asp_de-COase-like_dom_sf"/>
</dbReference>
<dbReference type="PIR" id="S63554">
    <property type="entry name" value="S57430"/>
</dbReference>
<dbReference type="Gene3D" id="2.40.40.20">
    <property type="match status" value="1"/>
</dbReference>
<keyword evidence="7" id="KW-0408">Iron</keyword>
<keyword evidence="8" id="KW-0411">Iron-sulfur</keyword>
<dbReference type="GO" id="GO:0016020">
    <property type="term" value="C:membrane"/>
    <property type="evidence" value="ECO:0007669"/>
    <property type="project" value="TreeGrafter"/>
</dbReference>
<keyword evidence="5" id="KW-0677">Repeat</keyword>
<dbReference type="PROSITE" id="PS00932">
    <property type="entry name" value="MOLYBDOPTERIN_PROK_3"/>
    <property type="match status" value="1"/>
</dbReference>
<dbReference type="InterPro" id="IPR006657">
    <property type="entry name" value="MoPterin_dinucl-bd_dom"/>
</dbReference>
<keyword evidence="6" id="KW-0560">Oxidoreductase</keyword>
<dbReference type="GO" id="GO:0051539">
    <property type="term" value="F:4 iron, 4 sulfur cluster binding"/>
    <property type="evidence" value="ECO:0007669"/>
    <property type="project" value="UniProtKB-KW"/>
</dbReference>
<evidence type="ECO:0000256" key="6">
    <source>
        <dbReference type="ARBA" id="ARBA00023002"/>
    </source>
</evidence>
<accession>Q50743</accession>
<dbReference type="CDD" id="cd02790">
    <property type="entry name" value="MopB_CT_Formate-Dh_H"/>
    <property type="match status" value="1"/>
</dbReference>
<evidence type="ECO:0000256" key="4">
    <source>
        <dbReference type="ARBA" id="ARBA00022723"/>
    </source>
</evidence>